<dbReference type="EC" id="1.14.99.56" evidence="2"/>
<dbReference type="GO" id="GO:0005576">
    <property type="term" value="C:extracellular region"/>
    <property type="evidence" value="ECO:0007669"/>
    <property type="project" value="UniProtKB-SubCell"/>
</dbReference>
<keyword evidence="2" id="KW-0119">Carbohydrate metabolism</keyword>
<organism evidence="4 5">
    <name type="scientific">Leucocoprinus birnbaumii</name>
    <dbReference type="NCBI Taxonomy" id="56174"/>
    <lineage>
        <taxon>Eukaryota</taxon>
        <taxon>Fungi</taxon>
        <taxon>Dikarya</taxon>
        <taxon>Basidiomycota</taxon>
        <taxon>Agaricomycotina</taxon>
        <taxon>Agaricomycetes</taxon>
        <taxon>Agaricomycetidae</taxon>
        <taxon>Agaricales</taxon>
        <taxon>Agaricineae</taxon>
        <taxon>Agaricaceae</taxon>
        <taxon>Leucocoprinus</taxon>
    </lineage>
</organism>
<dbReference type="Proteomes" id="UP001213000">
    <property type="component" value="Unassembled WGS sequence"/>
</dbReference>
<reference evidence="4" key="1">
    <citation type="submission" date="2022-07" db="EMBL/GenBank/DDBJ databases">
        <title>Genome Sequence of Leucocoprinus birnbaumii.</title>
        <authorList>
            <person name="Buettner E."/>
        </authorList>
    </citation>
    <scope>NUCLEOTIDE SEQUENCE</scope>
    <source>
        <strain evidence="4">VT141</strain>
    </source>
</reference>
<comment type="domain">
    <text evidence="2">Has a modular structure: an endo-beta-1,4-glucanase catalytic module at the N-terminus, a linker rich in serines and threonines, and a C-terminal carbohydrate-binding module (CBM).</text>
</comment>
<dbReference type="GO" id="GO:0030245">
    <property type="term" value="P:cellulose catabolic process"/>
    <property type="evidence" value="ECO:0007669"/>
    <property type="project" value="UniProtKB-UniRule"/>
</dbReference>
<evidence type="ECO:0000259" key="3">
    <source>
        <dbReference type="Pfam" id="PF03443"/>
    </source>
</evidence>
<dbReference type="PANTHER" id="PTHR33353:SF11">
    <property type="entry name" value="GLYCOSYLHYDROLASE FAMILY 61-7 PROTEIN"/>
    <property type="match status" value="1"/>
</dbReference>
<proteinExistence type="predicted"/>
<accession>A0AAD5VYT3</accession>
<dbReference type="AlphaFoldDB" id="A0AAD5VYT3"/>
<keyword evidence="2" id="KW-0624">Polysaccharide degradation</keyword>
<evidence type="ECO:0000313" key="4">
    <source>
        <dbReference type="EMBL" id="KAJ3570699.1"/>
    </source>
</evidence>
<comment type="subcellular location">
    <subcellularLocation>
        <location evidence="2">Secreted</location>
    </subcellularLocation>
</comment>
<dbReference type="InterPro" id="IPR005103">
    <property type="entry name" value="AA9_LPMO"/>
</dbReference>
<protein>
    <recommendedName>
        <fullName evidence="2">AA9 family lytic polysaccharide monooxygenase</fullName>
        <ecNumber evidence="2">1.14.99.56</ecNumber>
    </recommendedName>
    <alternativeName>
        <fullName evidence="2">Endo-beta-1,4-glucanase</fullName>
    </alternativeName>
    <alternativeName>
        <fullName evidence="2">Glycosyl hydrolase 61 family protein</fullName>
    </alternativeName>
</protein>
<dbReference type="EMBL" id="JANIEX010000223">
    <property type="protein sequence ID" value="KAJ3570699.1"/>
    <property type="molecule type" value="Genomic_DNA"/>
</dbReference>
<comment type="catalytic activity">
    <reaction evidence="2">
        <text>[(1-&gt;4)-beta-D-glucosyl]n+m + reduced acceptor + O2 = 4-dehydro-beta-D-glucosyl-[(1-&gt;4)-beta-D-glucosyl]n-1 + [(1-&gt;4)-beta-D-glucosyl]m + acceptor + H2O.</text>
        <dbReference type="EC" id="1.14.99.56"/>
    </reaction>
</comment>
<keyword evidence="1 2" id="KW-1015">Disulfide bond</keyword>
<keyword evidence="2" id="KW-0136">Cellulose degradation</keyword>
<evidence type="ECO:0000256" key="1">
    <source>
        <dbReference type="ARBA" id="ARBA00023157"/>
    </source>
</evidence>
<evidence type="ECO:0000256" key="2">
    <source>
        <dbReference type="RuleBase" id="RU368122"/>
    </source>
</evidence>
<dbReference type="Gene3D" id="2.70.50.70">
    <property type="match status" value="1"/>
</dbReference>
<dbReference type="GO" id="GO:0030248">
    <property type="term" value="F:cellulose binding"/>
    <property type="evidence" value="ECO:0007669"/>
    <property type="project" value="UniProtKB-UniRule"/>
</dbReference>
<keyword evidence="5" id="KW-1185">Reference proteome</keyword>
<comment type="function">
    <text evidence="2">Lytic polysaccharide monooxygenase (LMPO) that depolymerizes crystalline and amorphous polysaccharides via the oxidation of scissile alpha- or beta-(1-4)-glycosidic bonds, yielding C1 and/or C4 oxidation products. Catalysis by LPMOs requires the reduction of the active-site copper from Cu(II) to Cu(I) by a reducing agent and H(2)O(2) or O(2) as a cosubstrate.</text>
</comment>
<dbReference type="Pfam" id="PF03443">
    <property type="entry name" value="AA9"/>
    <property type="match status" value="1"/>
</dbReference>
<comment type="caution">
    <text evidence="4">The sequence shown here is derived from an EMBL/GenBank/DDBJ whole genome shotgun (WGS) entry which is preliminary data.</text>
</comment>
<dbReference type="GO" id="GO:0008810">
    <property type="term" value="F:cellulase activity"/>
    <property type="evidence" value="ECO:0007669"/>
    <property type="project" value="UniProtKB-UniRule"/>
</dbReference>
<dbReference type="InterPro" id="IPR049892">
    <property type="entry name" value="AA9"/>
</dbReference>
<name>A0AAD5VYT3_9AGAR</name>
<evidence type="ECO:0000313" key="5">
    <source>
        <dbReference type="Proteomes" id="UP001213000"/>
    </source>
</evidence>
<keyword evidence="2" id="KW-0964">Secreted</keyword>
<sequence length="243" mass="27108">MGQAPGSVAQWDGSGQRWFKIAEWGATFNPFTFTSLNQKSLTTIIPKSTPSGEYLVRAEQIGLHNPGSPEIFVSCAQVRVINGGSGNPPKVSMPGYIPQGDESVILNVYWPVPHSSALVPLFGGDERKRPSKFPEIEPPYPSSLGLDSIELRRKSRAKSIAVVSVAWWLADAHIEVRSKDIQIPDSSSKGSRITDDKRIRLIIHDFLMFECLGYGERQRWWDISSSRTERRGQWAHNGHVIPD</sequence>
<gene>
    <name evidence="4" type="ORF">NP233_g4225</name>
</gene>
<dbReference type="PANTHER" id="PTHR33353">
    <property type="entry name" value="PUTATIVE (AFU_ORTHOLOGUE AFUA_1G12560)-RELATED"/>
    <property type="match status" value="1"/>
</dbReference>
<feature type="domain" description="Auxiliary Activity family 9 catalytic" evidence="3">
    <location>
        <begin position="3"/>
        <end position="110"/>
    </location>
</feature>